<sequence>MRSVRLTTAAVLAVIIAGLTWPAPTARAGGPGETVYGDFNGDDILDAVQLGAVSPNYCSSIVQYGTVSGTLLPPIAFIYLQPGGDPSENCPDMGVAADFNEDGTDDLGVGWSNPPAGLDYNRLILYPPNFQPSFRYLSVITHPTYFGTGVFSPGAPPTPYAIGPGGIANSIIQGNTVVTGPIRYCSLDTPTAQLADWTQTGVDGVLLAYTRGCADASNGVVRIRPDGSVQQIEIDPAGRTRWTARVVNANGDRFPDARTVNQTTGQVSYFINTGSDGMFLLVRSPRANTDRVTLGTVRPLAIDVLGNDYVSRYGTVTITSPPRYGTVQVLSDRRILYRPNPRHGRTDRFTYQLTDEGRRSNATVTIGFPA</sequence>
<evidence type="ECO:0000256" key="1">
    <source>
        <dbReference type="SAM" id="SignalP"/>
    </source>
</evidence>
<gene>
    <name evidence="2" type="ORF">ACFP2T_39905</name>
</gene>
<evidence type="ECO:0000313" key="2">
    <source>
        <dbReference type="EMBL" id="MFC6022311.1"/>
    </source>
</evidence>
<dbReference type="Proteomes" id="UP001596203">
    <property type="component" value="Unassembled WGS sequence"/>
</dbReference>
<feature type="chain" id="PRO_5046046423" evidence="1">
    <location>
        <begin position="29"/>
        <end position="370"/>
    </location>
</feature>
<dbReference type="InterPro" id="IPR028994">
    <property type="entry name" value="Integrin_alpha_N"/>
</dbReference>
<organism evidence="2 3">
    <name type="scientific">Plantactinospora solaniradicis</name>
    <dbReference type="NCBI Taxonomy" id="1723736"/>
    <lineage>
        <taxon>Bacteria</taxon>
        <taxon>Bacillati</taxon>
        <taxon>Actinomycetota</taxon>
        <taxon>Actinomycetes</taxon>
        <taxon>Micromonosporales</taxon>
        <taxon>Micromonosporaceae</taxon>
        <taxon>Plantactinospora</taxon>
    </lineage>
</organism>
<name>A0ABW1KKT2_9ACTN</name>
<keyword evidence="3" id="KW-1185">Reference proteome</keyword>
<keyword evidence="1" id="KW-0732">Signal</keyword>
<dbReference type="Pfam" id="PF17963">
    <property type="entry name" value="Big_9"/>
    <property type="match status" value="1"/>
</dbReference>
<dbReference type="Gene3D" id="2.60.40.3440">
    <property type="match status" value="1"/>
</dbReference>
<dbReference type="EMBL" id="JBHSPR010000060">
    <property type="protein sequence ID" value="MFC6022311.1"/>
    <property type="molecule type" value="Genomic_DNA"/>
</dbReference>
<accession>A0ABW1KKT2</accession>
<proteinExistence type="predicted"/>
<protein>
    <submittedName>
        <fullName evidence="2">Ig-like domain-containing protein</fullName>
    </submittedName>
</protein>
<dbReference type="SUPFAM" id="SSF69318">
    <property type="entry name" value="Integrin alpha N-terminal domain"/>
    <property type="match status" value="1"/>
</dbReference>
<dbReference type="RefSeq" id="WP_377431770.1">
    <property type="nucleotide sequence ID" value="NZ_JBHSPR010000060.1"/>
</dbReference>
<feature type="signal peptide" evidence="1">
    <location>
        <begin position="1"/>
        <end position="28"/>
    </location>
</feature>
<comment type="caution">
    <text evidence="2">The sequence shown here is derived from an EMBL/GenBank/DDBJ whole genome shotgun (WGS) entry which is preliminary data.</text>
</comment>
<reference evidence="3" key="1">
    <citation type="journal article" date="2019" name="Int. J. Syst. Evol. Microbiol.">
        <title>The Global Catalogue of Microorganisms (GCM) 10K type strain sequencing project: providing services to taxonomists for standard genome sequencing and annotation.</title>
        <authorList>
            <consortium name="The Broad Institute Genomics Platform"/>
            <consortium name="The Broad Institute Genome Sequencing Center for Infectious Disease"/>
            <person name="Wu L."/>
            <person name="Ma J."/>
        </authorList>
    </citation>
    <scope>NUCLEOTIDE SEQUENCE [LARGE SCALE GENOMIC DNA]</scope>
    <source>
        <strain evidence="3">ZS-35-S2</strain>
    </source>
</reference>
<evidence type="ECO:0000313" key="3">
    <source>
        <dbReference type="Proteomes" id="UP001596203"/>
    </source>
</evidence>